<evidence type="ECO:0000256" key="1">
    <source>
        <dbReference type="ARBA" id="ARBA00004953"/>
    </source>
</evidence>
<name>A0A4Q7UWA4_PSEST</name>
<dbReference type="AlphaFoldDB" id="A0A4Q7UWA4"/>
<proteinExistence type="predicted"/>
<dbReference type="Proteomes" id="UP000291591">
    <property type="component" value="Unassembled WGS sequence"/>
</dbReference>
<dbReference type="NCBIfam" id="NF005968">
    <property type="entry name" value="PRK08057.1-2"/>
    <property type="match status" value="1"/>
</dbReference>
<dbReference type="NCBIfam" id="TIGR00715">
    <property type="entry name" value="precor6x_red"/>
    <property type="match status" value="1"/>
</dbReference>
<dbReference type="RefSeq" id="WP_130289851.1">
    <property type="nucleotide sequence ID" value="NZ_SHKL01000001.1"/>
</dbReference>
<dbReference type="GO" id="GO:0016994">
    <property type="term" value="F:precorrin-6A reductase activity"/>
    <property type="evidence" value="ECO:0007669"/>
    <property type="project" value="InterPro"/>
</dbReference>
<keyword evidence="5" id="KW-1185">Reference proteome</keyword>
<reference evidence="4 5" key="1">
    <citation type="submission" date="2019-02" db="EMBL/GenBank/DDBJ databases">
        <title>Sequencing the genomes of 1000 actinobacteria strains.</title>
        <authorList>
            <person name="Klenk H.-P."/>
        </authorList>
    </citation>
    <scope>NUCLEOTIDE SEQUENCE [LARGE SCALE GENOMIC DNA]</scope>
    <source>
        <strain evidence="4 5">DSM 45779</strain>
    </source>
</reference>
<dbReference type="OrthoDB" id="5183775at2"/>
<dbReference type="PANTHER" id="PTHR36925">
    <property type="entry name" value="COBALT-PRECORRIN-6A REDUCTASE"/>
    <property type="match status" value="1"/>
</dbReference>
<dbReference type="InterPro" id="IPR003723">
    <property type="entry name" value="Precorrin-6x_reduct"/>
</dbReference>
<keyword evidence="2" id="KW-0169">Cobalamin biosynthesis</keyword>
<dbReference type="Gene3D" id="3.40.50.720">
    <property type="entry name" value="NAD(P)-binding Rossmann-like Domain"/>
    <property type="match status" value="1"/>
</dbReference>
<dbReference type="EMBL" id="SHKL01000001">
    <property type="protein sequence ID" value="RZT85384.1"/>
    <property type="molecule type" value="Genomic_DNA"/>
</dbReference>
<comment type="pathway">
    <text evidence="1">Cofactor biosynthesis; adenosylcobalamin biosynthesis.</text>
</comment>
<dbReference type="Pfam" id="PF02571">
    <property type="entry name" value="CbiJ"/>
    <property type="match status" value="1"/>
</dbReference>
<protein>
    <submittedName>
        <fullName evidence="4">Precorrin-6A/cobalt-precorrin-6A reductase</fullName>
    </submittedName>
</protein>
<dbReference type="PROSITE" id="PS51014">
    <property type="entry name" value="COBK_CBIJ"/>
    <property type="match status" value="1"/>
</dbReference>
<organism evidence="4 5">
    <name type="scientific">Pseudonocardia sediminis</name>
    <dbReference type="NCBI Taxonomy" id="1397368"/>
    <lineage>
        <taxon>Bacteria</taxon>
        <taxon>Bacillati</taxon>
        <taxon>Actinomycetota</taxon>
        <taxon>Actinomycetes</taxon>
        <taxon>Pseudonocardiales</taxon>
        <taxon>Pseudonocardiaceae</taxon>
        <taxon>Pseudonocardia</taxon>
    </lineage>
</organism>
<sequence length="254" mass="25929">MTVVLVLGGTTEGRAVAAALDGRTGLRVVSSLAGRVGNPSLPSGQVRIGGFGGAAGLAQWLRDERVDVVVDATHPFASAMTANAATACADAGVELVVLRRPGWTAGPGDRWHRVASAAGAAALAPMLGDRVFLTTGRGDLAAFAHVDAAFLIRSVDAPDPPLPREREILLDRGPFTLDDELAVMRGFDARVLVTKDSGGDATAAKLTAARTLGVPVVMIDRPPLPGGVTPVATVADAVHRLDGLGRSAGPGLRT</sequence>
<gene>
    <name evidence="4" type="ORF">EV383_2249</name>
</gene>
<evidence type="ECO:0000256" key="2">
    <source>
        <dbReference type="ARBA" id="ARBA00022573"/>
    </source>
</evidence>
<evidence type="ECO:0000256" key="3">
    <source>
        <dbReference type="ARBA" id="ARBA00023002"/>
    </source>
</evidence>
<accession>A0A4Q7UWA4</accession>
<keyword evidence="3" id="KW-0560">Oxidoreductase</keyword>
<dbReference type="UniPathway" id="UPA00148"/>
<dbReference type="PANTHER" id="PTHR36925:SF1">
    <property type="entry name" value="COBALT-PRECORRIN-6A REDUCTASE"/>
    <property type="match status" value="1"/>
</dbReference>
<comment type="caution">
    <text evidence="4">The sequence shown here is derived from an EMBL/GenBank/DDBJ whole genome shotgun (WGS) entry which is preliminary data.</text>
</comment>
<evidence type="ECO:0000313" key="5">
    <source>
        <dbReference type="Proteomes" id="UP000291591"/>
    </source>
</evidence>
<dbReference type="GO" id="GO:0009236">
    <property type="term" value="P:cobalamin biosynthetic process"/>
    <property type="evidence" value="ECO:0007669"/>
    <property type="project" value="UniProtKB-UniPathway"/>
</dbReference>
<evidence type="ECO:0000313" key="4">
    <source>
        <dbReference type="EMBL" id="RZT85384.1"/>
    </source>
</evidence>